<name>A0A845Q777_9HYPH</name>
<evidence type="ECO:0000313" key="2">
    <source>
        <dbReference type="EMBL" id="NBG94432.1"/>
    </source>
</evidence>
<gene>
    <name evidence="2" type="ORF">GTQ45_01640</name>
</gene>
<dbReference type="GO" id="GO:0032259">
    <property type="term" value="P:methylation"/>
    <property type="evidence" value="ECO:0007669"/>
    <property type="project" value="UniProtKB-KW"/>
</dbReference>
<dbReference type="SUPFAM" id="SSF53335">
    <property type="entry name" value="S-adenosyl-L-methionine-dependent methyltransferases"/>
    <property type="match status" value="1"/>
</dbReference>
<proteinExistence type="predicted"/>
<dbReference type="GeneID" id="300653411"/>
<dbReference type="GO" id="GO:0008757">
    <property type="term" value="F:S-adenosylmethionine-dependent methyltransferase activity"/>
    <property type="evidence" value="ECO:0007669"/>
    <property type="project" value="InterPro"/>
</dbReference>
<dbReference type="Pfam" id="PF08241">
    <property type="entry name" value="Methyltransf_11"/>
    <property type="match status" value="1"/>
</dbReference>
<protein>
    <submittedName>
        <fullName evidence="2">Methyltransferase domain-containing protein</fullName>
    </submittedName>
</protein>
<reference evidence="2 3" key="1">
    <citation type="journal article" date="2016" name="Int. J. Syst. Evol. Microbiol.">
        <title>Pyruvatibacter mobilis gen. nov., sp. nov., a marine bacterium from the culture broth of Picochlorum sp. 122.</title>
        <authorList>
            <person name="Wang G."/>
            <person name="Tang M."/>
            <person name="Wu H."/>
            <person name="Dai S."/>
            <person name="Li T."/>
            <person name="Chen C."/>
            <person name="He H."/>
            <person name="Fan J."/>
            <person name="Xiang W."/>
            <person name="Li X."/>
        </authorList>
    </citation>
    <scope>NUCLEOTIDE SEQUENCE [LARGE SCALE GENOMIC DNA]</scope>
    <source>
        <strain evidence="2 3">GYP-11</strain>
    </source>
</reference>
<dbReference type="InterPro" id="IPR013216">
    <property type="entry name" value="Methyltransf_11"/>
</dbReference>
<organism evidence="2 3">
    <name type="scientific">Pyruvatibacter mobilis</name>
    <dbReference type="NCBI Taxonomy" id="1712261"/>
    <lineage>
        <taxon>Bacteria</taxon>
        <taxon>Pseudomonadati</taxon>
        <taxon>Pseudomonadota</taxon>
        <taxon>Alphaproteobacteria</taxon>
        <taxon>Hyphomicrobiales</taxon>
        <taxon>Parvibaculaceae</taxon>
        <taxon>Pyruvatibacter</taxon>
    </lineage>
</organism>
<dbReference type="OrthoDB" id="9800231at2"/>
<dbReference type="AlphaFoldDB" id="A0A845Q777"/>
<keyword evidence="2" id="KW-0489">Methyltransferase</keyword>
<dbReference type="InterPro" id="IPR029063">
    <property type="entry name" value="SAM-dependent_MTases_sf"/>
</dbReference>
<evidence type="ECO:0000313" key="3">
    <source>
        <dbReference type="Proteomes" id="UP000470384"/>
    </source>
</evidence>
<evidence type="ECO:0000259" key="1">
    <source>
        <dbReference type="Pfam" id="PF08241"/>
    </source>
</evidence>
<keyword evidence="2" id="KW-0808">Transferase</keyword>
<accession>A0A845Q777</accession>
<sequence length="258" mass="28620">MHLDVVDLRDFYGLPLGRVARRLVGHAVRRVWPNVAGMNVAGLGYATPYLGQFRDEAARVVALMPAQQGVLHWPRQGRMLTGLVDEVCLPLADASVDRLLLVHHLEGADQLRPALREAWRVLAPGGRILIVAANRRGMWARIESTPFGHGQPFSRGQLVSLLRQSMFTPVEWGSALFMPPVGWRVFMRSAVAWERLGATLWPRFSGVILVEATKQIYAPTGHRERARRRLPLVAPVASPAPARSFRDGAATYGDACRD</sequence>
<dbReference type="Gene3D" id="3.40.50.150">
    <property type="entry name" value="Vaccinia Virus protein VP39"/>
    <property type="match status" value="1"/>
</dbReference>
<dbReference type="RefSeq" id="WP_027839466.1">
    <property type="nucleotide sequence ID" value="NZ_BMHN01000001.1"/>
</dbReference>
<feature type="domain" description="Methyltransferase type 11" evidence="1">
    <location>
        <begin position="42"/>
        <end position="130"/>
    </location>
</feature>
<dbReference type="Proteomes" id="UP000470384">
    <property type="component" value="Unassembled WGS sequence"/>
</dbReference>
<keyword evidence="3" id="KW-1185">Reference proteome</keyword>
<comment type="caution">
    <text evidence="2">The sequence shown here is derived from an EMBL/GenBank/DDBJ whole genome shotgun (WGS) entry which is preliminary data.</text>
</comment>
<dbReference type="EMBL" id="WXYQ01000001">
    <property type="protein sequence ID" value="NBG94432.1"/>
    <property type="molecule type" value="Genomic_DNA"/>
</dbReference>